<dbReference type="PROSITE" id="PS52016">
    <property type="entry name" value="TONB_DEPENDENT_REC_3"/>
    <property type="match status" value="1"/>
</dbReference>
<dbReference type="Gene3D" id="2.40.170.20">
    <property type="entry name" value="TonB-dependent receptor, beta-barrel domain"/>
    <property type="match status" value="1"/>
</dbReference>
<feature type="domain" description="TonB-dependent receptor-like beta-barrel" evidence="11">
    <location>
        <begin position="355"/>
        <end position="901"/>
    </location>
</feature>
<keyword evidence="7 8" id="KW-0998">Cell outer membrane</keyword>
<comment type="similarity">
    <text evidence="8 9">Belongs to the TonB-dependent receptor family.</text>
</comment>
<dbReference type="EMBL" id="JALHLF010000010">
    <property type="protein sequence ID" value="MCJ2182066.1"/>
    <property type="molecule type" value="Genomic_DNA"/>
</dbReference>
<dbReference type="InterPro" id="IPR037066">
    <property type="entry name" value="Plug_dom_sf"/>
</dbReference>
<name>A0ABT0BAJ0_9SPHN</name>
<organism evidence="13 14">
    <name type="scientific">Novosphingobium organovorum</name>
    <dbReference type="NCBI Taxonomy" id="2930092"/>
    <lineage>
        <taxon>Bacteria</taxon>
        <taxon>Pseudomonadati</taxon>
        <taxon>Pseudomonadota</taxon>
        <taxon>Alphaproteobacteria</taxon>
        <taxon>Sphingomonadales</taxon>
        <taxon>Sphingomonadaceae</taxon>
        <taxon>Novosphingobium</taxon>
    </lineage>
</organism>
<evidence type="ECO:0000256" key="8">
    <source>
        <dbReference type="PROSITE-ProRule" id="PRU01360"/>
    </source>
</evidence>
<evidence type="ECO:0000256" key="9">
    <source>
        <dbReference type="RuleBase" id="RU003357"/>
    </source>
</evidence>
<sequence length="940" mass="100555">MQTRTKRILLASTLLTVAPISAHAQDAQDTSSATTASADDQQPAGGAIIVTGSRLTNPNLEQAAPILAVTSKDLELSGQQNIEGVLKDLPQLLPGSTAASNNPGGGVATANLRGLGAQRTLVLVNGRRYVSYDTNQIVDLNTIPSALLERVDVVTGGKSTVYGSDAVTGVINFVTKQDFEGVEANGNYRLTGYGDGAQYSGGLLLGKNFADGRGNITVYGDYMKRKAILQSARSYTATTQTDDGNGGLTNGGSSYIPSGAIALDGTRYKFDENGDYSNYTSSDAYNYASENYLQVPQTRKLLFAQGHFDVSDALTIYTEGQYIENRVKNQLAPTPLSGSYSIDTDSSFLSAASQALLSSYDTDGDGYTTASVYRRLTEVGDRISDVDSKAYRGLLGARGNLSSNWSYDAYYSYARTHRVEKQYGNVSASAVQQALLTTYDSDGNLVCTDTSNGCVPLNIFGAGNISEAAADFISIDVTNRSTITEQVASGAITNQNLFDLGAGPAGIAFGGEYRSERGSYDPDEALVSGDVIGFNASDATSGGWHVYELFGEINVPLLADKPFIDHLDFNGSARYSHYSTAAKSVGTWSFGLVYAPIKDIAFRGQFSKAVRAPTVEDLYSGSSESYETASDPCTTEAATTNSTLNASCLSSGVPSSKIGTEYNGGDTQIDSYVGGSTSLREETAYTWTAGMVITPSFVPGLSLTADYYHIKIENYITTVGTSNIIAACYGTASNGWTPYDTSYCSLLPRDSSSYTITGAVDNLSNSGGVTTDGVDFQARYGTALGFLANQNGHLDLSFSGSYLNSFNFSPFASIPSLSYNCAGKFGLLCSNVYAKWRLNGRATVSTDKYTLSLAWRHLSPVGDDDVSTDYSVEHIKAYDYFDLSAQIDIDDKMTWTIGMNNMFNRKPPILGDNQEQSNTYPGTYDVYGRTFFTSVKLKFL</sequence>
<dbReference type="InterPro" id="IPR012910">
    <property type="entry name" value="Plug_dom"/>
</dbReference>
<keyword evidence="13" id="KW-0675">Receptor</keyword>
<dbReference type="Proteomes" id="UP001162881">
    <property type="component" value="Unassembled WGS sequence"/>
</dbReference>
<proteinExistence type="inferred from homology"/>
<dbReference type="InterPro" id="IPR036942">
    <property type="entry name" value="Beta-barrel_TonB_sf"/>
</dbReference>
<keyword evidence="4 8" id="KW-0812">Transmembrane</keyword>
<dbReference type="InterPro" id="IPR039426">
    <property type="entry name" value="TonB-dep_rcpt-like"/>
</dbReference>
<feature type="chain" id="PRO_5045601825" evidence="10">
    <location>
        <begin position="25"/>
        <end position="940"/>
    </location>
</feature>
<evidence type="ECO:0000256" key="6">
    <source>
        <dbReference type="ARBA" id="ARBA00023136"/>
    </source>
</evidence>
<keyword evidence="14" id="KW-1185">Reference proteome</keyword>
<dbReference type="Pfam" id="PF07715">
    <property type="entry name" value="Plug"/>
    <property type="match status" value="1"/>
</dbReference>
<dbReference type="Gene3D" id="2.170.130.10">
    <property type="entry name" value="TonB-dependent receptor, plug domain"/>
    <property type="match status" value="1"/>
</dbReference>
<evidence type="ECO:0000256" key="1">
    <source>
        <dbReference type="ARBA" id="ARBA00004571"/>
    </source>
</evidence>
<evidence type="ECO:0000256" key="2">
    <source>
        <dbReference type="ARBA" id="ARBA00022448"/>
    </source>
</evidence>
<keyword evidence="3 8" id="KW-1134">Transmembrane beta strand</keyword>
<evidence type="ECO:0000256" key="4">
    <source>
        <dbReference type="ARBA" id="ARBA00022692"/>
    </source>
</evidence>
<dbReference type="PANTHER" id="PTHR47234">
    <property type="match status" value="1"/>
</dbReference>
<reference evidence="13" key="1">
    <citation type="submission" date="2022-03" db="EMBL/GenBank/DDBJ databases">
        <title>Identification of a novel bacterium isolated from mangrove sediments.</title>
        <authorList>
            <person name="Pan X."/>
        </authorList>
    </citation>
    <scope>NUCLEOTIDE SEQUENCE</scope>
    <source>
        <strain evidence="13">B1949</strain>
    </source>
</reference>
<evidence type="ECO:0000313" key="13">
    <source>
        <dbReference type="EMBL" id="MCJ2182066.1"/>
    </source>
</evidence>
<protein>
    <submittedName>
        <fullName evidence="13">TonB-dependent receptor</fullName>
    </submittedName>
</protein>
<comment type="subcellular location">
    <subcellularLocation>
        <location evidence="1 8">Cell outer membrane</location>
        <topology evidence="1 8">Multi-pass membrane protein</topology>
    </subcellularLocation>
</comment>
<evidence type="ECO:0000256" key="7">
    <source>
        <dbReference type="ARBA" id="ARBA00023237"/>
    </source>
</evidence>
<evidence type="ECO:0000256" key="10">
    <source>
        <dbReference type="SAM" id="SignalP"/>
    </source>
</evidence>
<keyword evidence="6 8" id="KW-0472">Membrane</keyword>
<dbReference type="PANTHER" id="PTHR47234:SF2">
    <property type="entry name" value="TONB-DEPENDENT RECEPTOR"/>
    <property type="match status" value="1"/>
</dbReference>
<evidence type="ECO:0000256" key="3">
    <source>
        <dbReference type="ARBA" id="ARBA00022452"/>
    </source>
</evidence>
<keyword evidence="2 8" id="KW-0813">Transport</keyword>
<dbReference type="InterPro" id="IPR000531">
    <property type="entry name" value="Beta-barrel_TonB"/>
</dbReference>
<dbReference type="Pfam" id="PF00593">
    <property type="entry name" value="TonB_dep_Rec_b-barrel"/>
    <property type="match status" value="1"/>
</dbReference>
<evidence type="ECO:0000259" key="11">
    <source>
        <dbReference type="Pfam" id="PF00593"/>
    </source>
</evidence>
<dbReference type="SUPFAM" id="SSF56935">
    <property type="entry name" value="Porins"/>
    <property type="match status" value="1"/>
</dbReference>
<feature type="domain" description="TonB-dependent receptor plug" evidence="12">
    <location>
        <begin position="61"/>
        <end position="170"/>
    </location>
</feature>
<feature type="signal peptide" evidence="10">
    <location>
        <begin position="1"/>
        <end position="24"/>
    </location>
</feature>
<gene>
    <name evidence="13" type="ORF">MTR62_05020</name>
</gene>
<evidence type="ECO:0000259" key="12">
    <source>
        <dbReference type="Pfam" id="PF07715"/>
    </source>
</evidence>
<comment type="caution">
    <text evidence="13">The sequence shown here is derived from an EMBL/GenBank/DDBJ whole genome shotgun (WGS) entry which is preliminary data.</text>
</comment>
<dbReference type="RefSeq" id="WP_244017597.1">
    <property type="nucleotide sequence ID" value="NZ_JALHLF010000010.1"/>
</dbReference>
<keyword evidence="10" id="KW-0732">Signal</keyword>
<evidence type="ECO:0000313" key="14">
    <source>
        <dbReference type="Proteomes" id="UP001162881"/>
    </source>
</evidence>
<accession>A0ABT0BAJ0</accession>
<evidence type="ECO:0000256" key="5">
    <source>
        <dbReference type="ARBA" id="ARBA00023077"/>
    </source>
</evidence>
<keyword evidence="5 9" id="KW-0798">TonB box</keyword>